<keyword evidence="1" id="KW-0472">Membrane</keyword>
<protein>
    <submittedName>
        <fullName evidence="2">Uncharacterized protein</fullName>
    </submittedName>
</protein>
<evidence type="ECO:0000313" key="3">
    <source>
        <dbReference type="Proteomes" id="UP000414136"/>
    </source>
</evidence>
<reference evidence="2 3" key="1">
    <citation type="submission" date="2019-08" db="EMBL/GenBank/DDBJ databases">
        <authorList>
            <person name="Peeters C."/>
        </authorList>
    </citation>
    <scope>NUCLEOTIDE SEQUENCE [LARGE SCALE GENOMIC DNA]</scope>
    <source>
        <strain evidence="2 3">LMG 31118</strain>
    </source>
</reference>
<dbReference type="AlphaFoldDB" id="A0A5E5ADB6"/>
<name>A0A5E5ADB6_9BURK</name>
<evidence type="ECO:0000256" key="1">
    <source>
        <dbReference type="SAM" id="Phobius"/>
    </source>
</evidence>
<dbReference type="Proteomes" id="UP000414136">
    <property type="component" value="Unassembled WGS sequence"/>
</dbReference>
<evidence type="ECO:0000313" key="2">
    <source>
        <dbReference type="EMBL" id="VVE71641.1"/>
    </source>
</evidence>
<accession>A0A5E5ADB6</accession>
<gene>
    <name evidence="2" type="ORF">PCA31118_03932</name>
</gene>
<feature type="transmembrane region" description="Helical" evidence="1">
    <location>
        <begin position="6"/>
        <end position="28"/>
    </location>
</feature>
<dbReference type="EMBL" id="CABPSQ010000008">
    <property type="protein sequence ID" value="VVE71641.1"/>
    <property type="molecule type" value="Genomic_DNA"/>
</dbReference>
<proteinExistence type="predicted"/>
<keyword evidence="1" id="KW-1133">Transmembrane helix</keyword>
<keyword evidence="1" id="KW-0812">Transmembrane</keyword>
<sequence>MIFLSALLVLVVAPFALIVVGSIWLYLGHKLLVCILGR</sequence>
<organism evidence="2 3">
    <name type="scientific">Pandoraea captiosa</name>
    <dbReference type="NCBI Taxonomy" id="2508302"/>
    <lineage>
        <taxon>Bacteria</taxon>
        <taxon>Pseudomonadati</taxon>
        <taxon>Pseudomonadota</taxon>
        <taxon>Betaproteobacteria</taxon>
        <taxon>Burkholderiales</taxon>
        <taxon>Burkholderiaceae</taxon>
        <taxon>Pandoraea</taxon>
    </lineage>
</organism>
<keyword evidence="3" id="KW-1185">Reference proteome</keyword>